<dbReference type="Proteomes" id="UP000740926">
    <property type="component" value="Unassembled WGS sequence"/>
</dbReference>
<name>A0A9P7CKE1_9FUNG</name>
<evidence type="ECO:0000259" key="1">
    <source>
        <dbReference type="Pfam" id="PF13966"/>
    </source>
</evidence>
<dbReference type="AlphaFoldDB" id="A0A9P7CKE1"/>
<sequence>MCLPRHAGGLEVLDPGVQQGALQLRWLTPLLSNVPVGPLATFWTSKGIRFSIVLARLADYLLHCLEDLQASSPYTWPLADYRSSFLFSDLRPPSLRGLDSPFALLFGAIDILPADYQQVVPSANTCLQLPVSACLRTVTNTPLTRSLRQLSLSSPYIRDIDSNLLRPRTAMEFHVHPYLSRKFLRLVRQNHILLAPFLVRPFIPVQYASLGTHPFTPDLTSAVDASPFLFSRKLITVDDSRRLNSVLFRRLCILPNSGPKVLFLLTPDGWHQLWKIPLSHSCRNVCYRLLHHKLPTRSNLHRLLPSIFPSPTCLNCPDQEETLEHFLYLCPPKLLVWQSMWNAHFPTQCFSSFSVAHALFQLNFPPISSSSFDISSAAIIGHTLLSVWRAHWAFIFDNIPIQTSVILNSSKKFSRQLHHETLVQKSCSHRALPHWSFV</sequence>
<dbReference type="Pfam" id="PF13966">
    <property type="entry name" value="zf-RVT"/>
    <property type="match status" value="1"/>
</dbReference>
<keyword evidence="3" id="KW-1185">Reference proteome</keyword>
<dbReference type="InterPro" id="IPR026960">
    <property type="entry name" value="RVT-Znf"/>
</dbReference>
<reference evidence="2 3" key="1">
    <citation type="journal article" date="2020" name="Microb. Genom.">
        <title>Genetic diversity of clinical and environmental Mucorales isolates obtained from an investigation of mucormycosis cases among solid organ transplant recipients.</title>
        <authorList>
            <person name="Nguyen M.H."/>
            <person name="Kaul D."/>
            <person name="Muto C."/>
            <person name="Cheng S.J."/>
            <person name="Richter R.A."/>
            <person name="Bruno V.M."/>
            <person name="Liu G."/>
            <person name="Beyhan S."/>
            <person name="Sundermann A.J."/>
            <person name="Mounaud S."/>
            <person name="Pasculle A.W."/>
            <person name="Nierman W.C."/>
            <person name="Driscoll E."/>
            <person name="Cumbie R."/>
            <person name="Clancy C.J."/>
            <person name="Dupont C.L."/>
        </authorList>
    </citation>
    <scope>NUCLEOTIDE SEQUENCE [LARGE SCALE GENOMIC DNA]</scope>
    <source>
        <strain evidence="2 3">GL24</strain>
    </source>
</reference>
<evidence type="ECO:0000313" key="3">
    <source>
        <dbReference type="Proteomes" id="UP000740926"/>
    </source>
</evidence>
<accession>A0A9P7CKE1</accession>
<gene>
    <name evidence="2" type="ORF">G6F50_010464</name>
</gene>
<evidence type="ECO:0000313" key="2">
    <source>
        <dbReference type="EMBL" id="KAG1565021.1"/>
    </source>
</evidence>
<feature type="domain" description="Reverse transcriptase zinc-binding" evidence="1">
    <location>
        <begin position="270"/>
        <end position="337"/>
    </location>
</feature>
<organism evidence="2 3">
    <name type="scientific">Rhizopus delemar</name>
    <dbReference type="NCBI Taxonomy" id="936053"/>
    <lineage>
        <taxon>Eukaryota</taxon>
        <taxon>Fungi</taxon>
        <taxon>Fungi incertae sedis</taxon>
        <taxon>Mucoromycota</taxon>
        <taxon>Mucoromycotina</taxon>
        <taxon>Mucoromycetes</taxon>
        <taxon>Mucorales</taxon>
        <taxon>Mucorineae</taxon>
        <taxon>Rhizopodaceae</taxon>
        <taxon>Rhizopus</taxon>
    </lineage>
</organism>
<dbReference type="EMBL" id="JAANIU010002302">
    <property type="protein sequence ID" value="KAG1565021.1"/>
    <property type="molecule type" value="Genomic_DNA"/>
</dbReference>
<comment type="caution">
    <text evidence="2">The sequence shown here is derived from an EMBL/GenBank/DDBJ whole genome shotgun (WGS) entry which is preliminary data.</text>
</comment>
<protein>
    <recommendedName>
        <fullName evidence="1">Reverse transcriptase zinc-binding domain-containing protein</fullName>
    </recommendedName>
</protein>
<proteinExistence type="predicted"/>